<dbReference type="PANTHER" id="PTHR33445">
    <property type="entry name" value="ATP SYNTHASE SUBUNIT B', CHLOROPLASTIC"/>
    <property type="match status" value="1"/>
</dbReference>
<evidence type="ECO:0000256" key="4">
    <source>
        <dbReference type="ARBA" id="ARBA00022692"/>
    </source>
</evidence>
<proteinExistence type="inferred from homology"/>
<evidence type="ECO:0000256" key="2">
    <source>
        <dbReference type="ARBA" id="ARBA00022448"/>
    </source>
</evidence>
<evidence type="ECO:0000256" key="1">
    <source>
        <dbReference type="ARBA" id="ARBA00005513"/>
    </source>
</evidence>
<evidence type="ECO:0000256" key="11">
    <source>
        <dbReference type="ARBA" id="ARBA00025614"/>
    </source>
</evidence>
<evidence type="ECO:0000256" key="9">
    <source>
        <dbReference type="ARBA" id="ARBA00023310"/>
    </source>
</evidence>
<dbReference type="InterPro" id="IPR002146">
    <property type="entry name" value="ATP_synth_b/b'su_bac/chlpt"/>
</dbReference>
<dbReference type="OrthoDB" id="9805716at2"/>
<comment type="function">
    <text evidence="10 13">F(1)F(0) ATP synthase produces ATP from ADP in the presence of a proton or sodium gradient. F-type ATPases consist of two structural domains, F(1) containing the extramembraneous catalytic core and F(0) containing the membrane proton channel, linked together by a central stalk and a peripheral stalk. During catalysis, ATP synthesis in the catalytic domain of F(1) is coupled via a rotary mechanism of the central stalk subunits to proton translocation.</text>
</comment>
<keyword evidence="2 13" id="KW-0813">Transport</keyword>
<reference evidence="15 16" key="1">
    <citation type="journal article" date="2015" name="J. Microbiol.">
        <title>Sphingosinicella ginsenosidimutans sp. nov., with ginsenoside converting activity.</title>
        <authorList>
            <person name="Kim J.K."/>
            <person name="Kang M.S."/>
            <person name="Park S.C."/>
            <person name="Kim K.M."/>
            <person name="Choi K."/>
            <person name="Yoon M.H."/>
            <person name="Im W.T."/>
        </authorList>
    </citation>
    <scope>NUCLEOTIDE SEQUENCE [LARGE SCALE GENOMIC DNA]</scope>
    <source>
        <strain evidence="15 16">BS-11</strain>
    </source>
</reference>
<evidence type="ECO:0000256" key="5">
    <source>
        <dbReference type="ARBA" id="ARBA00022781"/>
    </source>
</evidence>
<dbReference type="InterPro" id="IPR050059">
    <property type="entry name" value="ATP_synthase_B_chain"/>
</dbReference>
<keyword evidence="9 13" id="KW-0066">ATP synthesis</keyword>
<dbReference type="GO" id="GO:0046961">
    <property type="term" value="F:proton-transporting ATPase activity, rotational mechanism"/>
    <property type="evidence" value="ECO:0007669"/>
    <property type="project" value="TreeGrafter"/>
</dbReference>
<evidence type="ECO:0000313" key="15">
    <source>
        <dbReference type="EMBL" id="TXC62286.1"/>
    </source>
</evidence>
<dbReference type="GO" id="GO:0046933">
    <property type="term" value="F:proton-transporting ATP synthase activity, rotational mechanism"/>
    <property type="evidence" value="ECO:0007669"/>
    <property type="project" value="UniProtKB-UniRule"/>
</dbReference>
<keyword evidence="16" id="KW-1185">Reference proteome</keyword>
<evidence type="ECO:0000256" key="3">
    <source>
        <dbReference type="ARBA" id="ARBA00022547"/>
    </source>
</evidence>
<dbReference type="AlphaFoldDB" id="A0A5C6TPW8"/>
<keyword evidence="5 13" id="KW-0375">Hydrogen ion transport</keyword>
<dbReference type="PANTHER" id="PTHR33445:SF1">
    <property type="entry name" value="ATP SYNTHASE SUBUNIT B"/>
    <property type="match status" value="1"/>
</dbReference>
<feature type="transmembrane region" description="Helical" evidence="13">
    <location>
        <begin position="12"/>
        <end position="29"/>
    </location>
</feature>
<comment type="similarity">
    <text evidence="1 13 14">Belongs to the ATPase B chain family.</text>
</comment>
<gene>
    <name evidence="13" type="primary">atpF</name>
    <name evidence="15" type="ORF">FRZ32_00620</name>
</gene>
<keyword evidence="7 13" id="KW-0406">Ion transport</keyword>
<keyword evidence="4 13" id="KW-0812">Transmembrane</keyword>
<evidence type="ECO:0000256" key="13">
    <source>
        <dbReference type="HAMAP-Rule" id="MF_01398"/>
    </source>
</evidence>
<comment type="function">
    <text evidence="11">Component of the F(0) channel, it forms part of the peripheral stalk, linking F(1) to F(0). The b'-subunit is a diverged and duplicated form of b found in plants and photosynthetic bacteria.</text>
</comment>
<dbReference type="EMBL" id="VOQQ01000001">
    <property type="protein sequence ID" value="TXC62286.1"/>
    <property type="molecule type" value="Genomic_DNA"/>
</dbReference>
<keyword evidence="8 13" id="KW-0472">Membrane</keyword>
<dbReference type="CDD" id="cd06503">
    <property type="entry name" value="ATP-synt_Fo_b"/>
    <property type="match status" value="1"/>
</dbReference>
<evidence type="ECO:0000256" key="6">
    <source>
        <dbReference type="ARBA" id="ARBA00022989"/>
    </source>
</evidence>
<comment type="subcellular location">
    <subcellularLocation>
        <location evidence="13">Cell membrane</location>
        <topology evidence="13">Single-pass membrane protein</topology>
    </subcellularLocation>
    <subcellularLocation>
        <location evidence="12">Endomembrane system</location>
        <topology evidence="12">Single-pass membrane protein</topology>
    </subcellularLocation>
</comment>
<dbReference type="RefSeq" id="WP_147041674.1">
    <property type="nucleotide sequence ID" value="NZ_BAABIR010000001.1"/>
</dbReference>
<keyword evidence="13" id="KW-1003">Cell membrane</keyword>
<dbReference type="GO" id="GO:0012505">
    <property type="term" value="C:endomembrane system"/>
    <property type="evidence" value="ECO:0007669"/>
    <property type="project" value="UniProtKB-SubCell"/>
</dbReference>
<dbReference type="Pfam" id="PF00430">
    <property type="entry name" value="ATP-synt_B"/>
    <property type="match status" value="1"/>
</dbReference>
<sequence>MPQLTQLGEVIWSQLFWLVVTMALVYFGIAKGMVPKIQATVDAREGRITSDLAAAEQARAAADSTEEAYSARIAESRAEALKVTAAARQDSAKAAEAQVRAADEGLRAKIEAAEARLAEQASAAAADVERIAAEAAREMVSRLAGLSVSEADAANAVKAVVNG</sequence>
<accession>A0A5C6TPW8</accession>
<evidence type="ECO:0000256" key="8">
    <source>
        <dbReference type="ARBA" id="ARBA00023136"/>
    </source>
</evidence>
<comment type="caution">
    <text evidence="15">The sequence shown here is derived from an EMBL/GenBank/DDBJ whole genome shotgun (WGS) entry which is preliminary data.</text>
</comment>
<comment type="subunit">
    <text evidence="13">F-type ATPases have 2 components, F(1) - the catalytic core - and F(0) - the membrane proton channel. F(1) has five subunits: alpha(3), beta(3), gamma(1), delta(1), epsilon(1). F(0) has three main subunits: a(1), b(2) and c(10-14). The alpha and beta chains form an alternating ring which encloses part of the gamma chain. F(1) is attached to F(0) by a central stalk formed by the gamma and epsilon chains, while a peripheral stalk is formed by the delta and b chains.</text>
</comment>
<keyword evidence="6 13" id="KW-1133">Transmembrane helix</keyword>
<evidence type="ECO:0000256" key="7">
    <source>
        <dbReference type="ARBA" id="ARBA00023065"/>
    </source>
</evidence>
<evidence type="ECO:0000313" key="16">
    <source>
        <dbReference type="Proteomes" id="UP000321249"/>
    </source>
</evidence>
<protein>
    <recommendedName>
        <fullName evidence="13">ATP synthase subunit b</fullName>
    </recommendedName>
    <alternativeName>
        <fullName evidence="13">ATP synthase F(0) sector subunit b</fullName>
    </alternativeName>
    <alternativeName>
        <fullName evidence="13">ATPase subunit I</fullName>
    </alternativeName>
    <alternativeName>
        <fullName evidence="13">F-type ATPase subunit b</fullName>
        <shortName evidence="13">F-ATPase subunit b</shortName>
    </alternativeName>
</protein>
<dbReference type="Proteomes" id="UP000321249">
    <property type="component" value="Unassembled WGS sequence"/>
</dbReference>
<evidence type="ECO:0000256" key="10">
    <source>
        <dbReference type="ARBA" id="ARBA00025198"/>
    </source>
</evidence>
<dbReference type="GO" id="GO:0045259">
    <property type="term" value="C:proton-transporting ATP synthase complex"/>
    <property type="evidence" value="ECO:0007669"/>
    <property type="project" value="UniProtKB-KW"/>
</dbReference>
<organism evidence="15 16">
    <name type="scientific">Allosphingosinicella ginsenosidimutans</name>
    <dbReference type="NCBI Taxonomy" id="1176539"/>
    <lineage>
        <taxon>Bacteria</taxon>
        <taxon>Pseudomonadati</taxon>
        <taxon>Pseudomonadota</taxon>
        <taxon>Alphaproteobacteria</taxon>
        <taxon>Sphingomonadales</taxon>
        <taxon>Sphingomonadaceae</taxon>
        <taxon>Allosphingosinicella</taxon>
    </lineage>
</organism>
<dbReference type="HAMAP" id="MF_01398">
    <property type="entry name" value="ATP_synth_b_bprime"/>
    <property type="match status" value="1"/>
</dbReference>
<name>A0A5C6TPW8_9SPHN</name>
<evidence type="ECO:0000256" key="12">
    <source>
        <dbReference type="ARBA" id="ARBA00037847"/>
    </source>
</evidence>
<keyword evidence="3 13" id="KW-0138">CF(0)</keyword>
<evidence type="ECO:0000256" key="14">
    <source>
        <dbReference type="RuleBase" id="RU003848"/>
    </source>
</evidence>
<dbReference type="GO" id="GO:0005886">
    <property type="term" value="C:plasma membrane"/>
    <property type="evidence" value="ECO:0007669"/>
    <property type="project" value="UniProtKB-SubCell"/>
</dbReference>